<sequence>EDSWLEWQGVFSRTCRSIDTEKQELESRKLSQSDQICKAGQETRLEQALGNAENCRTQSGYHTGRDNGLTPSSRFLLLKGPDDWTQKHLLQLHLQVSPCRWRETQNKTLKPCT</sequence>
<reference evidence="1 2" key="1">
    <citation type="submission" date="2021-06" db="EMBL/GenBank/DDBJ databases">
        <authorList>
            <person name="Palmer J.M."/>
        </authorList>
    </citation>
    <scope>NUCLEOTIDE SEQUENCE [LARGE SCALE GENOMIC DNA]</scope>
    <source>
        <strain evidence="1 2">AS_MEX2019</strain>
        <tissue evidence="1">Muscle</tissue>
    </source>
</reference>
<feature type="non-terminal residue" evidence="1">
    <location>
        <position position="1"/>
    </location>
</feature>
<organism evidence="1 2">
    <name type="scientific">Ameca splendens</name>
    <dbReference type="NCBI Taxonomy" id="208324"/>
    <lineage>
        <taxon>Eukaryota</taxon>
        <taxon>Metazoa</taxon>
        <taxon>Chordata</taxon>
        <taxon>Craniata</taxon>
        <taxon>Vertebrata</taxon>
        <taxon>Euteleostomi</taxon>
        <taxon>Actinopterygii</taxon>
        <taxon>Neopterygii</taxon>
        <taxon>Teleostei</taxon>
        <taxon>Neoteleostei</taxon>
        <taxon>Acanthomorphata</taxon>
        <taxon>Ovalentaria</taxon>
        <taxon>Atherinomorphae</taxon>
        <taxon>Cyprinodontiformes</taxon>
        <taxon>Goodeidae</taxon>
        <taxon>Ameca</taxon>
    </lineage>
</organism>
<evidence type="ECO:0000313" key="1">
    <source>
        <dbReference type="EMBL" id="MEQ2297768.1"/>
    </source>
</evidence>
<keyword evidence="2" id="KW-1185">Reference proteome</keyword>
<dbReference type="Proteomes" id="UP001469553">
    <property type="component" value="Unassembled WGS sequence"/>
</dbReference>
<name>A0ABV0YWQ0_9TELE</name>
<gene>
    <name evidence="1" type="ORF">AMECASPLE_038018</name>
</gene>
<dbReference type="EMBL" id="JAHRIP010044365">
    <property type="protein sequence ID" value="MEQ2297768.1"/>
    <property type="molecule type" value="Genomic_DNA"/>
</dbReference>
<accession>A0ABV0YWQ0</accession>
<protein>
    <submittedName>
        <fullName evidence="1">Uncharacterized protein</fullName>
    </submittedName>
</protein>
<comment type="caution">
    <text evidence="1">The sequence shown here is derived from an EMBL/GenBank/DDBJ whole genome shotgun (WGS) entry which is preliminary data.</text>
</comment>
<proteinExistence type="predicted"/>
<evidence type="ECO:0000313" key="2">
    <source>
        <dbReference type="Proteomes" id="UP001469553"/>
    </source>
</evidence>